<feature type="domain" description="Endonuclease/exonuclease/phosphatase" evidence="2">
    <location>
        <begin position="918"/>
        <end position="1057"/>
    </location>
</feature>
<evidence type="ECO:0000259" key="1">
    <source>
        <dbReference type="Pfam" id="PF13290"/>
    </source>
</evidence>
<dbReference type="InterPro" id="IPR005135">
    <property type="entry name" value="Endo/exonuclease/phosphatase"/>
</dbReference>
<organism evidence="3 4">
    <name type="scientific">Chengkuizengella marina</name>
    <dbReference type="NCBI Taxonomy" id="2507566"/>
    <lineage>
        <taxon>Bacteria</taxon>
        <taxon>Bacillati</taxon>
        <taxon>Bacillota</taxon>
        <taxon>Bacilli</taxon>
        <taxon>Bacillales</taxon>
        <taxon>Paenibacillaceae</taxon>
        <taxon>Chengkuizengella</taxon>
    </lineage>
</organism>
<comment type="caution">
    <text evidence="3">The sequence shown here is derived from an EMBL/GenBank/DDBJ whole genome shotgun (WGS) entry which is preliminary data.</text>
</comment>
<dbReference type="AlphaFoldDB" id="A0A6N9Q173"/>
<dbReference type="GO" id="GO:0004519">
    <property type="term" value="F:endonuclease activity"/>
    <property type="evidence" value="ECO:0007669"/>
    <property type="project" value="UniProtKB-KW"/>
</dbReference>
<sequence length="1195" mass="130000">MYMKKSVSIFMAFVLVISLFSTSIMNISSAEQQTFVETLSNSDAPGNTYADGSFVGDNGITWSYVSARDESGYGIDENGLMLRNSDSNSSIVSEVIPEGISSFSVDLKKGFTGAGNRQVELFINGESKGTSEAFDDTDVHTFSVDEMNIAGDVEIKIVNTTAKQVVIDNITWTSFDGQITQVSPVKSSPGAGEVTAGTEVTLSTSTADAQIYYTLDGSEPTVESTLYENPIIVEESLSIKAIAMKDGLDSSEVATFHYTVKPPLTLSNILDVRSNVGVEAKIEGIVTASFEAGGKTNLYVQDNTAGIIVRGSGLSASIGDKITAEGSVSDYYGMAQFEVDGLTILVEDEGTPEPQLVISTDLTSENGEAVEAELVTIEKVTIQEVDNFGNYTAVDQNGTFKLNPDNESLLEVGKTYEQITGVVDYNYNEYKIVPRFSLDVIQEYFTVYAQPGTGKIEEGNTVTLMTFVENGTIYYTVDGSNPTTESNVYAEPIQINEDTTIKAIVVEDNNASDVVTFEYTVVLPLDSLDIHDIQGASHTSLYEGLIVKDVPGIVTHVDGTSEFFMESVVADDDIRTSEGIKVYARNSGVKVGDLVSVTGEVVEYREDGYDDAADLLTTEISASSVEVVANDQPLSAPIELGVDRLIPTSIIDNDAFTVFDPEEDGIDFYESLEGMRVTISDASVIAPPKYDEIPVVLEGSVDANRTPAGGILISEDELNPERIMVKVSNEPTVKVGDRFDGTITGIFSYDYSNFKLLAIEELPEVIDGGTEREVSTIQPAEDKLTVASYNVENFSLESGQEKINTIAESMITNLNTPDIVGLVEVQDNDGPTDSGVTDASQSYQALIAAIEAHGGPTYEFTEIAPIDKTDGGQPGGNIRVGYIYNPERVSLVEKQAGDAITAVGYDENGLTLNPGRIDPTNEAFESSRKSLAAEFEFNGERVIVIANHFNSKRGDGAPFGSEQPVVLGSEPQRLEMAKAINGFIQDVLTVNPESNIVVLGDMNDFEFSNPLDVLKGNELVNMVDQLPVEERYTYNYQGNSQVLDHILVSNNLLDNTVADIVNMNADFTEEHGRTSDHDPVMIQIDFNDPVGDLTNVFEQLKYNEVSTQEVAELIVSKVVSGEFSSNEISNLLKEVFLTNVSDHKVIKQAEKRIDHIEKDLNHMLKDLNKGKKFKEDKYVKLVAKELNKLLKEFSK</sequence>
<dbReference type="InterPro" id="IPR026876">
    <property type="entry name" value="Fn3_assoc_repeat"/>
</dbReference>
<dbReference type="RefSeq" id="WP_160644023.1">
    <property type="nucleotide sequence ID" value="NZ_SIJB01000005.1"/>
</dbReference>
<dbReference type="PANTHER" id="PTHR42834:SF1">
    <property type="entry name" value="ENDONUCLEASE_EXONUCLEASE_PHOSPHATASE FAMILY PROTEIN (AFU_ORTHOLOGUE AFUA_3G09210)"/>
    <property type="match status" value="1"/>
</dbReference>
<evidence type="ECO:0000313" key="3">
    <source>
        <dbReference type="EMBL" id="NBI27764.1"/>
    </source>
</evidence>
<dbReference type="Pfam" id="PF13287">
    <property type="entry name" value="Fn3_assoc"/>
    <property type="match status" value="1"/>
</dbReference>
<dbReference type="Proteomes" id="UP000448943">
    <property type="component" value="Unassembled WGS sequence"/>
</dbReference>
<name>A0A6N9Q173_9BACL</name>
<keyword evidence="3" id="KW-0378">Hydrolase</keyword>
<keyword evidence="4" id="KW-1185">Reference proteome</keyword>
<dbReference type="CDD" id="cd04486">
    <property type="entry name" value="YhcR_OBF_like"/>
    <property type="match status" value="1"/>
</dbReference>
<accession>A0A6N9Q173</accession>
<keyword evidence="3" id="KW-0255">Endonuclease</keyword>
<dbReference type="InterPro" id="IPR059177">
    <property type="entry name" value="GH29D-like_dom"/>
</dbReference>
<reference evidence="3 4" key="1">
    <citation type="submission" date="2019-01" db="EMBL/GenBank/DDBJ databases">
        <title>Chengkuizengella sp. nov., isolated from deep-sea sediment of East Pacific Ocean.</title>
        <authorList>
            <person name="Yang J."/>
            <person name="Lai Q."/>
            <person name="Shao Z."/>
        </authorList>
    </citation>
    <scope>NUCLEOTIDE SEQUENCE [LARGE SCALE GENOMIC DNA]</scope>
    <source>
        <strain evidence="3 4">YPA3-1-1</strain>
    </source>
</reference>
<keyword evidence="3" id="KW-0540">Nuclease</keyword>
<proteinExistence type="predicted"/>
<dbReference type="EMBL" id="SIJB01000005">
    <property type="protein sequence ID" value="NBI27764.1"/>
    <property type="molecule type" value="Genomic_DNA"/>
</dbReference>
<protein>
    <submittedName>
        <fullName evidence="3">Endonuclease</fullName>
    </submittedName>
</protein>
<evidence type="ECO:0000259" key="2">
    <source>
        <dbReference type="Pfam" id="PF19580"/>
    </source>
</evidence>
<dbReference type="Pfam" id="PF13290">
    <property type="entry name" value="CHB_HEX_C_1"/>
    <property type="match status" value="1"/>
</dbReference>
<dbReference type="InterPro" id="IPR036691">
    <property type="entry name" value="Endo/exonu/phosph_ase_sf"/>
</dbReference>
<dbReference type="OrthoDB" id="9801679at2"/>
<dbReference type="Gene3D" id="3.60.10.10">
    <property type="entry name" value="Endonuclease/exonuclease/phosphatase"/>
    <property type="match status" value="1"/>
</dbReference>
<evidence type="ECO:0000313" key="4">
    <source>
        <dbReference type="Proteomes" id="UP000448943"/>
    </source>
</evidence>
<dbReference type="PANTHER" id="PTHR42834">
    <property type="entry name" value="ENDONUCLEASE/EXONUCLEASE/PHOSPHATASE FAMILY PROTEIN (AFU_ORTHOLOGUE AFUA_3G09210)"/>
    <property type="match status" value="1"/>
</dbReference>
<feature type="domain" description="GH29D-like beta-sandwich" evidence="1">
    <location>
        <begin position="189"/>
        <end position="255"/>
    </location>
</feature>
<gene>
    <name evidence="3" type="ORF">ERL59_02155</name>
</gene>
<dbReference type="SUPFAM" id="SSF56219">
    <property type="entry name" value="DNase I-like"/>
    <property type="match status" value="1"/>
</dbReference>
<dbReference type="Pfam" id="PF19580">
    <property type="entry name" value="Exo_endo_phos_3"/>
    <property type="match status" value="1"/>
</dbReference>